<dbReference type="InterPro" id="IPR004172">
    <property type="entry name" value="L27_dom"/>
</dbReference>
<dbReference type="PROSITE" id="PS50106">
    <property type="entry name" value="PDZ"/>
    <property type="match status" value="3"/>
</dbReference>
<dbReference type="FunFam" id="2.30.42.10:FF:000001">
    <property type="entry name" value="Disks large homolog 1 isoform 2"/>
    <property type="match status" value="1"/>
</dbReference>
<feature type="region of interest" description="Disordered" evidence="14">
    <location>
        <begin position="597"/>
        <end position="638"/>
    </location>
</feature>
<evidence type="ECO:0000256" key="9">
    <source>
        <dbReference type="ARBA" id="ARBA00022824"/>
    </source>
</evidence>
<dbReference type="GO" id="GO:0031594">
    <property type="term" value="C:neuromuscular junction"/>
    <property type="evidence" value="ECO:0007669"/>
    <property type="project" value="InterPro"/>
</dbReference>
<evidence type="ECO:0000256" key="3">
    <source>
        <dbReference type="ARBA" id="ARBA00004282"/>
    </source>
</evidence>
<feature type="domain" description="PDZ" evidence="17">
    <location>
        <begin position="433"/>
        <end position="514"/>
    </location>
</feature>
<evidence type="ECO:0000259" key="18">
    <source>
        <dbReference type="PROSITE" id="PS51022"/>
    </source>
</evidence>
<evidence type="ECO:0000259" key="16">
    <source>
        <dbReference type="PROSITE" id="PS50052"/>
    </source>
</evidence>
<dbReference type="PROSITE" id="PS50052">
    <property type="entry name" value="GUANYLATE_KINASE_2"/>
    <property type="match status" value="1"/>
</dbReference>
<evidence type="ECO:0000256" key="12">
    <source>
        <dbReference type="ARBA" id="ARBA00044189"/>
    </source>
</evidence>
<dbReference type="InterPro" id="IPR015143">
    <property type="entry name" value="L27_1"/>
</dbReference>
<dbReference type="GO" id="GO:0007268">
    <property type="term" value="P:chemical synaptic transmission"/>
    <property type="evidence" value="ECO:0007669"/>
    <property type="project" value="InterPro"/>
</dbReference>
<dbReference type="CDD" id="cd06795">
    <property type="entry name" value="PDZ3_Dlg1-2-4-like"/>
    <property type="match status" value="1"/>
</dbReference>
<evidence type="ECO:0000256" key="14">
    <source>
        <dbReference type="SAM" id="MobiDB-lite"/>
    </source>
</evidence>
<dbReference type="AlphaFoldDB" id="A0A673SY28"/>
<gene>
    <name evidence="19" type="primary">DLG1</name>
</gene>
<dbReference type="InterPro" id="IPR020590">
    <property type="entry name" value="Guanylate_kinase_CS"/>
</dbReference>
<feature type="compositionally biased region" description="Polar residues" evidence="14">
    <location>
        <begin position="615"/>
        <end position="631"/>
    </location>
</feature>
<evidence type="ECO:0000256" key="5">
    <source>
        <dbReference type="ARBA" id="ARBA00007014"/>
    </source>
</evidence>
<dbReference type="Pfam" id="PF09058">
    <property type="entry name" value="L27_1"/>
    <property type="match status" value="1"/>
</dbReference>
<dbReference type="InterPro" id="IPR001478">
    <property type="entry name" value="PDZ"/>
</dbReference>
<dbReference type="SUPFAM" id="SSF52540">
    <property type="entry name" value="P-loop containing nucleoside triphosphate hydrolases"/>
    <property type="match status" value="1"/>
</dbReference>
<dbReference type="SUPFAM" id="SSF101288">
    <property type="entry name" value="L27 domain"/>
    <property type="match status" value="1"/>
</dbReference>
<dbReference type="FunFam" id="1.10.287.470:FF:000001">
    <property type="entry name" value="Disks large 1 isoform X3"/>
    <property type="match status" value="1"/>
</dbReference>
<dbReference type="InterPro" id="IPR019590">
    <property type="entry name" value="DLG1_PEST_dom"/>
</dbReference>
<reference evidence="19" key="3">
    <citation type="submission" date="2025-09" db="UniProtKB">
        <authorList>
            <consortium name="Ensembl"/>
        </authorList>
    </citation>
    <scope>IDENTIFICATION</scope>
</reference>
<feature type="domain" description="Guanylate kinase-like" evidence="16">
    <location>
        <begin position="678"/>
        <end position="853"/>
    </location>
</feature>
<comment type="similarity">
    <text evidence="5">Belongs to the MAGUK family.</text>
</comment>
<dbReference type="Pfam" id="PF10608">
    <property type="entry name" value="MAGUK_N_PEST"/>
    <property type="match status" value="1"/>
</dbReference>
<dbReference type="SMART" id="SM00072">
    <property type="entry name" value="GuKc"/>
    <property type="match status" value="1"/>
</dbReference>
<dbReference type="GO" id="GO:0070161">
    <property type="term" value="C:anchoring junction"/>
    <property type="evidence" value="ECO:0007669"/>
    <property type="project" value="UniProtKB-SubCell"/>
</dbReference>
<dbReference type="SMART" id="SM00228">
    <property type="entry name" value="PDZ"/>
    <property type="match status" value="3"/>
</dbReference>
<dbReference type="GO" id="GO:0016323">
    <property type="term" value="C:basolateral plasma membrane"/>
    <property type="evidence" value="ECO:0007669"/>
    <property type="project" value="TreeGrafter"/>
</dbReference>
<evidence type="ECO:0000256" key="2">
    <source>
        <dbReference type="ARBA" id="ARBA00004221"/>
    </source>
</evidence>
<reference evidence="19" key="2">
    <citation type="submission" date="2025-08" db="UniProtKB">
        <authorList>
            <consortium name="Ensembl"/>
        </authorList>
    </citation>
    <scope>IDENTIFICATION</scope>
</reference>
<dbReference type="InterPro" id="IPR008145">
    <property type="entry name" value="GK/Ca_channel_bsu"/>
</dbReference>
<evidence type="ECO:0000256" key="6">
    <source>
        <dbReference type="ARBA" id="ARBA00022443"/>
    </source>
</evidence>
<evidence type="ECO:0000256" key="8">
    <source>
        <dbReference type="ARBA" id="ARBA00022737"/>
    </source>
</evidence>
<dbReference type="Gene3D" id="2.30.42.10">
    <property type="match status" value="3"/>
</dbReference>
<proteinExistence type="inferred from homology"/>
<dbReference type="FunFam" id="2.30.42.10:FF:000049">
    <property type="entry name" value="disks large homolog 1 isoform X1"/>
    <property type="match status" value="1"/>
</dbReference>
<feature type="region of interest" description="Disordered" evidence="14">
    <location>
        <begin position="385"/>
        <end position="412"/>
    </location>
</feature>
<dbReference type="Ensembl" id="ENSSSUT00005006999.1">
    <property type="protein sequence ID" value="ENSSSUP00005006052.1"/>
    <property type="gene ID" value="ENSSSUG00005003465.1"/>
</dbReference>
<dbReference type="InterPro" id="IPR036028">
    <property type="entry name" value="SH3-like_dom_sf"/>
</dbReference>
<evidence type="ECO:0000256" key="4">
    <source>
        <dbReference type="ARBA" id="ARBA00004586"/>
    </source>
</evidence>
<dbReference type="GO" id="GO:0098839">
    <property type="term" value="C:postsynaptic density membrane"/>
    <property type="evidence" value="ECO:0007669"/>
    <property type="project" value="TreeGrafter"/>
</dbReference>
<evidence type="ECO:0000256" key="7">
    <source>
        <dbReference type="ARBA" id="ARBA00022475"/>
    </source>
</evidence>
<dbReference type="GO" id="GO:0043113">
    <property type="term" value="P:receptor clustering"/>
    <property type="evidence" value="ECO:0007669"/>
    <property type="project" value="TreeGrafter"/>
</dbReference>
<keyword evidence="6 13" id="KW-0728">SH3 domain</keyword>
<dbReference type="InterPro" id="IPR050614">
    <property type="entry name" value="Synaptic_Scaffolding_LAP-MAGUK"/>
</dbReference>
<dbReference type="GO" id="GO:0016324">
    <property type="term" value="C:apical plasma membrane"/>
    <property type="evidence" value="ECO:0007669"/>
    <property type="project" value="UniProtKB-SubCell"/>
</dbReference>
<dbReference type="PANTHER" id="PTHR23119:SF5">
    <property type="entry name" value="DISKS LARGE HOMOLOG 1"/>
    <property type="match status" value="1"/>
</dbReference>
<name>A0A673SY28_SURSU</name>
<feature type="compositionally biased region" description="Polar residues" evidence="14">
    <location>
        <begin position="386"/>
        <end position="408"/>
    </location>
</feature>
<dbReference type="Gene3D" id="1.10.287.470">
    <property type="entry name" value="Helix hairpin bin"/>
    <property type="match status" value="1"/>
</dbReference>
<dbReference type="Pfam" id="PF00595">
    <property type="entry name" value="PDZ"/>
    <property type="match status" value="3"/>
</dbReference>
<keyword evidence="9" id="KW-0256">Endoplasmic reticulum</keyword>
<dbReference type="GO" id="GO:0098609">
    <property type="term" value="P:cell-cell adhesion"/>
    <property type="evidence" value="ECO:0007669"/>
    <property type="project" value="TreeGrafter"/>
</dbReference>
<dbReference type="FunFam" id="3.40.50.300:FF:001402">
    <property type="entry name" value="Discs, large homolog 3 (Drosophila)"/>
    <property type="match status" value="1"/>
</dbReference>
<dbReference type="PROSITE" id="PS50002">
    <property type="entry name" value="SH3"/>
    <property type="match status" value="1"/>
</dbReference>
<dbReference type="PROSITE" id="PS00856">
    <property type="entry name" value="GUANYLATE_KINASE_1"/>
    <property type="match status" value="1"/>
</dbReference>
<dbReference type="GO" id="GO:0099072">
    <property type="term" value="P:regulation of postsynaptic membrane neurotransmitter receptor levels"/>
    <property type="evidence" value="ECO:0007669"/>
    <property type="project" value="TreeGrafter"/>
</dbReference>
<feature type="domain" description="PDZ" evidence="17">
    <location>
        <begin position="191"/>
        <end position="278"/>
    </location>
</feature>
<dbReference type="InterPro" id="IPR036034">
    <property type="entry name" value="PDZ_sf"/>
</dbReference>
<evidence type="ECO:0000313" key="19">
    <source>
        <dbReference type="Ensembl" id="ENSSSUP00005006052.1"/>
    </source>
</evidence>
<dbReference type="CDD" id="cd06723">
    <property type="entry name" value="PDZ1_Dlg1-2-4-like"/>
    <property type="match status" value="1"/>
</dbReference>
<dbReference type="GO" id="GO:0005789">
    <property type="term" value="C:endoplasmic reticulum membrane"/>
    <property type="evidence" value="ECO:0007669"/>
    <property type="project" value="UniProtKB-SubCell"/>
</dbReference>
<keyword evidence="8" id="KW-0677">Repeat</keyword>
<dbReference type="Gene3D" id="3.30.63.10">
    <property type="entry name" value="Guanylate Kinase phosphate binding domain"/>
    <property type="match status" value="1"/>
</dbReference>
<dbReference type="SMART" id="SM00569">
    <property type="entry name" value="L27"/>
    <property type="match status" value="1"/>
</dbReference>
<keyword evidence="10" id="KW-0965">Cell junction</keyword>
<dbReference type="SUPFAM" id="SSF50156">
    <property type="entry name" value="PDZ domain-like"/>
    <property type="match status" value="3"/>
</dbReference>
<dbReference type="PIRSF" id="PIRSF001741">
    <property type="entry name" value="MAGUK_DLGH"/>
    <property type="match status" value="1"/>
</dbReference>
<dbReference type="Gene3D" id="2.30.30.40">
    <property type="entry name" value="SH3 Domains"/>
    <property type="match status" value="1"/>
</dbReference>
<feature type="domain" description="L27" evidence="18">
    <location>
        <begin position="4"/>
        <end position="64"/>
    </location>
</feature>
<dbReference type="GO" id="GO:0045197">
    <property type="term" value="P:establishment or maintenance of epithelial cell apical/basal polarity"/>
    <property type="evidence" value="ECO:0007669"/>
    <property type="project" value="TreeGrafter"/>
</dbReference>
<sequence length="868" mass="96679">MPVRKQDTQRALHLLEEYRSKLSQTEDRQLRSSIERVINIFQSNLFQALIDIQEFYEVTLLDNPKCIDRSKQSEPIQPVNTWEISSLPSTTVTSETLPSSLSPSVEKYRYQDEDTPPQEHISPQITNEVIGPELVHVSEKNLSEIENVHGFVSHSHISPIKANPPPVLVNTDSLETSSYVNGTDADYEYEEITLERGNSGLGFSIAGGTDNPHIGDDSSIFITKIIAGGAAAQDGRLRVNDCILRVNEVDVRDVTHSKAVEALKEAGSIVRLYVKRRKPVSEKIMEIKLIKGPKGLGFSIAGGVGNQHIPGDNSIYVTKIIEGGAAHKDGKLQIGDKLLAVNSVCLEEVTHEEAVTALKNTSDFVYLKVAKPTSMYMNDGYAPPDITNSSSQPVDNHVSPSSYLSHTPASPARYSPVSKAVLGDDEITREPRKVVLHRGSTGLGFNIVGGEDGEGIFISFILAGGPADLSGELRKGDRIISVNSVDLRTASHEQAAAALKNAGQAVTIVAQYRPEEYSRFEAKIHDLREQMMNSSISSGSGSLRTSQKRSLYVRALFDYDKTKDSGLPSQGLNFKFGDILHVINASDDEWWQARQVTPDGESDEVGVIPSKRSSHSMTSVKRTSFPENSPSTRTRTRVSRKQVMLTEIPDDMGSKGLSGQEEYVLSYEPVNQQEVNYTRPVIILGPMKDRINDDLISEFPDKFGSCVPHTTRPKRDYEVDGRDYHFVTSREQMEKDIQEHKFIEAGQYNNHLYGTSVQSVREVAEKGKHCILDVSGNAIKRLQIAQLYPISIFIKPKSMENIMEMNKRLTEEQARKTFERAMKLEQEFTEHFTAIVQGDTLEDIYNQVKQIIEEQSGPYIWVPAKEKL</sequence>
<dbReference type="InterPro" id="IPR001452">
    <property type="entry name" value="SH3_domain"/>
</dbReference>
<dbReference type="SUPFAM" id="SSF50044">
    <property type="entry name" value="SH3-domain"/>
    <property type="match status" value="1"/>
</dbReference>
<dbReference type="InterPro" id="IPR016313">
    <property type="entry name" value="DLG1-like"/>
</dbReference>
<dbReference type="Gene3D" id="3.40.50.300">
    <property type="entry name" value="P-loop containing nucleotide triphosphate hydrolases"/>
    <property type="match status" value="1"/>
</dbReference>
<dbReference type="CDD" id="cd11861">
    <property type="entry name" value="SH3_DLG-like"/>
    <property type="match status" value="1"/>
</dbReference>
<keyword evidence="20" id="KW-1185">Reference proteome</keyword>
<dbReference type="Pfam" id="PF00018">
    <property type="entry name" value="SH3_1"/>
    <property type="match status" value="1"/>
</dbReference>
<evidence type="ECO:0000256" key="10">
    <source>
        <dbReference type="ARBA" id="ARBA00022949"/>
    </source>
</evidence>
<dbReference type="PANTHER" id="PTHR23119">
    <property type="entry name" value="DISCS LARGE"/>
    <property type="match status" value="1"/>
</dbReference>
<organism evidence="19 20">
    <name type="scientific">Suricata suricatta</name>
    <name type="common">Meerkat</name>
    <dbReference type="NCBI Taxonomy" id="37032"/>
    <lineage>
        <taxon>Eukaryota</taxon>
        <taxon>Metazoa</taxon>
        <taxon>Chordata</taxon>
        <taxon>Craniata</taxon>
        <taxon>Vertebrata</taxon>
        <taxon>Euteleostomi</taxon>
        <taxon>Mammalia</taxon>
        <taxon>Eutheria</taxon>
        <taxon>Laurasiatheria</taxon>
        <taxon>Carnivora</taxon>
        <taxon>Feliformia</taxon>
        <taxon>Herpestidae</taxon>
        <taxon>Suricata</taxon>
    </lineage>
</organism>
<dbReference type="InterPro" id="IPR027417">
    <property type="entry name" value="P-loop_NTPase"/>
</dbReference>
<dbReference type="Proteomes" id="UP000472268">
    <property type="component" value="Chromosome 5"/>
</dbReference>
<evidence type="ECO:0000256" key="1">
    <source>
        <dbReference type="ARBA" id="ARBA00004202"/>
    </source>
</evidence>
<feature type="domain" description="PDZ" evidence="17">
    <location>
        <begin position="286"/>
        <end position="373"/>
    </location>
</feature>
<evidence type="ECO:0000313" key="20">
    <source>
        <dbReference type="Proteomes" id="UP000472268"/>
    </source>
</evidence>
<dbReference type="GO" id="GO:0097120">
    <property type="term" value="P:receptor localization to synapse"/>
    <property type="evidence" value="ECO:0007669"/>
    <property type="project" value="TreeGrafter"/>
</dbReference>
<dbReference type="CDD" id="cd00071">
    <property type="entry name" value="GMPK"/>
    <property type="match status" value="1"/>
</dbReference>
<dbReference type="GO" id="GO:0043005">
    <property type="term" value="C:neuron projection"/>
    <property type="evidence" value="ECO:0007669"/>
    <property type="project" value="InterPro"/>
</dbReference>
<comment type="subcellular location">
    <subcellularLocation>
        <location evidence="2">Apical cell membrane</location>
    </subcellularLocation>
    <subcellularLocation>
        <location evidence="3">Cell junction</location>
    </subcellularLocation>
    <subcellularLocation>
        <location evidence="1">Cell membrane</location>
        <topology evidence="1">Peripheral membrane protein</topology>
    </subcellularLocation>
    <subcellularLocation>
        <location evidence="4">Endoplasmic reticulum membrane</location>
    </subcellularLocation>
</comment>
<dbReference type="SMART" id="SM00326">
    <property type="entry name" value="SH3"/>
    <property type="match status" value="1"/>
</dbReference>
<evidence type="ECO:0000259" key="15">
    <source>
        <dbReference type="PROSITE" id="PS50002"/>
    </source>
</evidence>
<keyword evidence="7" id="KW-1003">Cell membrane</keyword>
<dbReference type="CDD" id="cd06724">
    <property type="entry name" value="PDZ2_Dlg1-2-4-like"/>
    <property type="match status" value="1"/>
</dbReference>
<evidence type="ECO:0000256" key="13">
    <source>
        <dbReference type="PROSITE-ProRule" id="PRU00192"/>
    </source>
</evidence>
<dbReference type="GO" id="GO:0019901">
    <property type="term" value="F:protein kinase binding"/>
    <property type="evidence" value="ECO:0007669"/>
    <property type="project" value="TreeGrafter"/>
</dbReference>
<dbReference type="GO" id="GO:0035255">
    <property type="term" value="F:ionotropic glutamate receptor binding"/>
    <property type="evidence" value="ECO:0007669"/>
    <property type="project" value="TreeGrafter"/>
</dbReference>
<dbReference type="PROSITE" id="PS51022">
    <property type="entry name" value="L27"/>
    <property type="match status" value="1"/>
</dbReference>
<dbReference type="Pfam" id="PF00625">
    <property type="entry name" value="Guanylate_kin"/>
    <property type="match status" value="1"/>
</dbReference>
<reference evidence="19 20" key="1">
    <citation type="submission" date="2019-05" db="EMBL/GenBank/DDBJ databases">
        <title>A Chromosome-scale Meerkat (S. suricatta) Genome Assembly.</title>
        <authorList>
            <person name="Dudchenko O."/>
            <person name="Lieberman Aiden E."/>
            <person name="Tung J."/>
            <person name="Barreiro L.B."/>
            <person name="Clutton-Brock T.H."/>
        </authorList>
    </citation>
    <scope>NUCLEOTIDE SEQUENCE [LARGE SCALE GENOMIC DNA]</scope>
</reference>
<dbReference type="SMART" id="SM01277">
    <property type="entry name" value="MAGUK_N_PEST"/>
    <property type="match status" value="1"/>
</dbReference>
<dbReference type="InterPro" id="IPR036892">
    <property type="entry name" value="L27_dom_sf"/>
</dbReference>
<evidence type="ECO:0000259" key="17">
    <source>
        <dbReference type="PROSITE" id="PS50106"/>
    </source>
</evidence>
<protein>
    <recommendedName>
        <fullName evidence="12">Disks large homolog 1</fullName>
    </recommendedName>
</protein>
<feature type="domain" description="SH3" evidence="15">
    <location>
        <begin position="548"/>
        <end position="618"/>
    </location>
</feature>
<dbReference type="FunFam" id="3.30.63.10:FF:000001">
    <property type="entry name" value="Disks large homolog 1 isoform 2"/>
    <property type="match status" value="1"/>
</dbReference>
<keyword evidence="11" id="KW-0472">Membrane</keyword>
<dbReference type="Pfam" id="PF10600">
    <property type="entry name" value="PDZ_assoc"/>
    <property type="match status" value="1"/>
</dbReference>
<accession>A0A673SY28</accession>
<evidence type="ECO:0000256" key="11">
    <source>
        <dbReference type="ARBA" id="ARBA00023136"/>
    </source>
</evidence>
<dbReference type="InterPro" id="IPR019583">
    <property type="entry name" value="DLG1-4_PDZ_assoc"/>
</dbReference>
<dbReference type="InterPro" id="IPR008144">
    <property type="entry name" value="Guanylate_kin-like_dom"/>
</dbReference>
<dbReference type="FunFam" id="2.30.42.10:FF:000002">
    <property type="entry name" value="Disks large homolog 4 isoform 2"/>
    <property type="match status" value="1"/>
</dbReference>